<dbReference type="OrthoDB" id="9836957at2"/>
<evidence type="ECO:0000313" key="1">
    <source>
        <dbReference type="EMBL" id="VEI13249.1"/>
    </source>
</evidence>
<dbReference type="KEGG" id="tbw:NCTC13354_00960"/>
<dbReference type="EMBL" id="LR134476">
    <property type="protein sequence ID" value="VEI13249.1"/>
    <property type="molecule type" value="Genomic_DNA"/>
</dbReference>
<protein>
    <submittedName>
        <fullName evidence="1">Uncharacterized protein</fullName>
    </submittedName>
</protein>
<dbReference type="Proteomes" id="UP000269542">
    <property type="component" value="Chromosome"/>
</dbReference>
<keyword evidence="2" id="KW-1185">Reference proteome</keyword>
<sequence>MTINITALYDAHVARHPHGVTTADTRAYLKAQVKQRLEHAPRDLEAEADNLVAAQLPRLREKRKNLVRTNFTRIIDNLTGDDAQLDVEAISTIALPTGDPAGVDKTLRFWTLADAQLWLEARRQHKDAAVASFHADLDTIGRLSELMYAKRAVTIGDLIPTSEVN</sequence>
<gene>
    <name evidence="1" type="ORF">NCTC13354_00960</name>
</gene>
<accession>A0A3S4Z586</accession>
<proteinExistence type="predicted"/>
<dbReference type="RefSeq" id="WP_126416386.1">
    <property type="nucleotide sequence ID" value="NZ_LR134476.1"/>
</dbReference>
<name>A0A3S4Z586_9ACTO</name>
<dbReference type="AlphaFoldDB" id="A0A3S4Z586"/>
<organism evidence="1 2">
    <name type="scientific">Trueperella bialowiezensis</name>
    <dbReference type="NCBI Taxonomy" id="312285"/>
    <lineage>
        <taxon>Bacteria</taxon>
        <taxon>Bacillati</taxon>
        <taxon>Actinomycetota</taxon>
        <taxon>Actinomycetes</taxon>
        <taxon>Actinomycetales</taxon>
        <taxon>Actinomycetaceae</taxon>
        <taxon>Trueperella</taxon>
    </lineage>
</organism>
<reference evidence="1 2" key="1">
    <citation type="submission" date="2018-12" db="EMBL/GenBank/DDBJ databases">
        <authorList>
            <consortium name="Pathogen Informatics"/>
        </authorList>
    </citation>
    <scope>NUCLEOTIDE SEQUENCE [LARGE SCALE GENOMIC DNA]</scope>
    <source>
        <strain evidence="1 2">NCTC13354</strain>
    </source>
</reference>
<evidence type="ECO:0000313" key="2">
    <source>
        <dbReference type="Proteomes" id="UP000269542"/>
    </source>
</evidence>